<gene>
    <name evidence="3" type="ORF">NK118_13220</name>
</gene>
<organism evidence="3 4">
    <name type="scientific">Ohessyouella blattaphilus</name>
    <dbReference type="NCBI Taxonomy" id="2949333"/>
    <lineage>
        <taxon>Bacteria</taxon>
        <taxon>Bacillati</taxon>
        <taxon>Bacillota</taxon>
        <taxon>Clostridia</taxon>
        <taxon>Lachnospirales</taxon>
        <taxon>Lachnospiraceae</taxon>
        <taxon>Ohessyouella</taxon>
    </lineage>
</organism>
<proteinExistence type="inferred from homology"/>
<feature type="domain" description="SUF system FeS cluster assembly SufBD core" evidence="2">
    <location>
        <begin position="86"/>
        <end position="304"/>
    </location>
</feature>
<evidence type="ECO:0000313" key="4">
    <source>
        <dbReference type="Proteomes" id="UP001523565"/>
    </source>
</evidence>
<dbReference type="InterPro" id="IPR037284">
    <property type="entry name" value="SUF_FeS_clus_asmbl_SufBD_sf"/>
</dbReference>
<evidence type="ECO:0000313" key="3">
    <source>
        <dbReference type="EMBL" id="MCP1111210.1"/>
    </source>
</evidence>
<dbReference type="RefSeq" id="WP_262070089.1">
    <property type="nucleotide sequence ID" value="NZ_JAMXOC010000026.1"/>
</dbReference>
<dbReference type="InterPro" id="IPR000825">
    <property type="entry name" value="SUF_FeS_clus_asmbl_SufBD_core"/>
</dbReference>
<sequence>MKNTTVDKILDIVSGIKELPKGAFNIRVNGKSVKRSSSENVEIIPRPAGDGMDIHIAPGTKNEMVHIPVVMDASGMNDLVYNNFYIGEGAEVNIVAGCGIHNDGDHLTQHDGIHTFYVGKGAKVKYTEKHYGEGGGTGSKVLNPVTEVHLEADSVLEIETVQIEGVDKTDRTTRGDVKENAKLLIKEKLLTNGEQEAITRFSVDLDGENSSTTVSSRSVAKGQSKQYFYSVLNGNNKCAGHSECDAIIMDQGFVKAVPDVTANHVEASLIHEAAIGKIAGDQIIKLETLGLTEAEAEERIVAGFLGI</sequence>
<evidence type="ECO:0000259" key="2">
    <source>
        <dbReference type="Pfam" id="PF01458"/>
    </source>
</evidence>
<protein>
    <submittedName>
        <fullName evidence="3">SufD family Fe-S cluster assembly protein</fullName>
    </submittedName>
</protein>
<accession>A0ABT1EKH9</accession>
<name>A0ABT1EKH9_9FIRM</name>
<evidence type="ECO:0000256" key="1">
    <source>
        <dbReference type="ARBA" id="ARBA00043967"/>
    </source>
</evidence>
<keyword evidence="4" id="KW-1185">Reference proteome</keyword>
<dbReference type="Pfam" id="PF01458">
    <property type="entry name" value="SUFBD_core"/>
    <property type="match status" value="1"/>
</dbReference>
<reference evidence="3 4" key="1">
    <citation type="journal article" date="2022" name="Genome Biol. Evol.">
        <title>Host diet, physiology and behaviors set the stage for Lachnospiraceae cladogenesis.</title>
        <authorList>
            <person name="Vera-Ponce De Leon A."/>
            <person name="Schneider M."/>
            <person name="Jahnes B.C."/>
            <person name="Sadowski V."/>
            <person name="Camuy-Velez L.A."/>
            <person name="Duan J."/>
            <person name="Sabree Z.L."/>
        </authorList>
    </citation>
    <scope>NUCLEOTIDE SEQUENCE [LARGE SCALE GENOMIC DNA]</scope>
    <source>
        <strain evidence="3 4">PAL227</strain>
    </source>
</reference>
<comment type="caution">
    <text evidence="3">The sequence shown here is derived from an EMBL/GenBank/DDBJ whole genome shotgun (WGS) entry which is preliminary data.</text>
</comment>
<dbReference type="InterPro" id="IPR055346">
    <property type="entry name" value="Fe-S_cluster_assembly_SufBD"/>
</dbReference>
<dbReference type="EMBL" id="JAMZFV010000026">
    <property type="protein sequence ID" value="MCP1111210.1"/>
    <property type="molecule type" value="Genomic_DNA"/>
</dbReference>
<dbReference type="Proteomes" id="UP001523565">
    <property type="component" value="Unassembled WGS sequence"/>
</dbReference>
<comment type="similarity">
    <text evidence="1">Belongs to the iron-sulfur cluster assembly SufBD family.</text>
</comment>
<dbReference type="PANTHER" id="PTHR30508">
    <property type="entry name" value="FES CLUSTER ASSEMBLY PROTEIN SUF"/>
    <property type="match status" value="1"/>
</dbReference>
<dbReference type="SUPFAM" id="SSF101960">
    <property type="entry name" value="Stabilizer of iron transporter SufD"/>
    <property type="match status" value="1"/>
</dbReference>
<dbReference type="PANTHER" id="PTHR30508:SF1">
    <property type="entry name" value="UPF0051 PROTEIN ABCI8, CHLOROPLASTIC-RELATED"/>
    <property type="match status" value="1"/>
</dbReference>